<feature type="compositionally biased region" description="Polar residues" evidence="1">
    <location>
        <begin position="74"/>
        <end position="86"/>
    </location>
</feature>
<proteinExistence type="predicted"/>
<feature type="chain" id="PRO_5031234643" evidence="2">
    <location>
        <begin position="26"/>
        <end position="86"/>
    </location>
</feature>
<feature type="signal peptide" evidence="2">
    <location>
        <begin position="1"/>
        <end position="25"/>
    </location>
</feature>
<dbReference type="EMBL" id="JACHBX010000003">
    <property type="protein sequence ID" value="MBB6134843.1"/>
    <property type="molecule type" value="Genomic_DNA"/>
</dbReference>
<sequence>MTFPLTSLLTSCAAALLLAACTSPAPTTPAPDGAKTASVREERTTPIGTYLPRKKGQTANNAGTVSEVERENMKNSSVGTGAMTQN</sequence>
<keyword evidence="4" id="KW-1185">Reference proteome</keyword>
<reference evidence="3 4" key="1">
    <citation type="submission" date="2020-08" db="EMBL/GenBank/DDBJ databases">
        <title>The Agave Microbiome: Exploring the role of microbial communities in plant adaptations to desert environments.</title>
        <authorList>
            <person name="Partida-Martinez L.P."/>
        </authorList>
    </citation>
    <scope>NUCLEOTIDE SEQUENCE [LARGE SCALE GENOMIC DNA]</scope>
    <source>
        <strain evidence="3 4">AT3.2</strain>
    </source>
</reference>
<accession>A0A7W9X1P6</accession>
<dbReference type="AlphaFoldDB" id="A0A7W9X1P6"/>
<feature type="region of interest" description="Disordered" evidence="1">
    <location>
        <begin position="23"/>
        <end position="86"/>
    </location>
</feature>
<protein>
    <submittedName>
        <fullName evidence="3">Outer membrane biogenesis lipoprotein LolB</fullName>
    </submittedName>
</protein>
<keyword evidence="3" id="KW-0449">Lipoprotein</keyword>
<evidence type="ECO:0000256" key="1">
    <source>
        <dbReference type="SAM" id="MobiDB-lite"/>
    </source>
</evidence>
<comment type="caution">
    <text evidence="3">The sequence shown here is derived from an EMBL/GenBank/DDBJ whole genome shotgun (WGS) entry which is preliminary data.</text>
</comment>
<evidence type="ECO:0000313" key="3">
    <source>
        <dbReference type="EMBL" id="MBB6134843.1"/>
    </source>
</evidence>
<dbReference type="Proteomes" id="UP000540787">
    <property type="component" value="Unassembled WGS sequence"/>
</dbReference>
<organism evidence="3 4">
    <name type="scientific">Massilia aurea</name>
    <dbReference type="NCBI Taxonomy" id="373040"/>
    <lineage>
        <taxon>Bacteria</taxon>
        <taxon>Pseudomonadati</taxon>
        <taxon>Pseudomonadota</taxon>
        <taxon>Betaproteobacteria</taxon>
        <taxon>Burkholderiales</taxon>
        <taxon>Oxalobacteraceae</taxon>
        <taxon>Telluria group</taxon>
        <taxon>Massilia</taxon>
    </lineage>
</organism>
<name>A0A7W9X1P6_9BURK</name>
<gene>
    <name evidence="3" type="ORF">HD842_003001</name>
</gene>
<evidence type="ECO:0000256" key="2">
    <source>
        <dbReference type="SAM" id="SignalP"/>
    </source>
</evidence>
<evidence type="ECO:0000313" key="4">
    <source>
        <dbReference type="Proteomes" id="UP000540787"/>
    </source>
</evidence>
<keyword evidence="2" id="KW-0732">Signal</keyword>
<dbReference type="RefSeq" id="WP_183555509.1">
    <property type="nucleotide sequence ID" value="NZ_JACHBX010000003.1"/>
</dbReference>